<dbReference type="RefSeq" id="WP_272436236.1">
    <property type="nucleotide sequence ID" value="NZ_JAMQKB010000006.1"/>
</dbReference>
<proteinExistence type="predicted"/>
<organism evidence="1 2">
    <name type="scientific">Terrihalobacillus insolitus</name>
    <dbReference type="NCBI Taxonomy" id="2950438"/>
    <lineage>
        <taxon>Bacteria</taxon>
        <taxon>Bacillati</taxon>
        <taxon>Bacillota</taxon>
        <taxon>Bacilli</taxon>
        <taxon>Bacillales</taxon>
        <taxon>Bacillaceae</taxon>
        <taxon>Terrihalobacillus</taxon>
    </lineage>
</organism>
<protein>
    <submittedName>
        <fullName evidence="1">Uncharacterized protein</fullName>
    </submittedName>
</protein>
<evidence type="ECO:0000313" key="2">
    <source>
        <dbReference type="Proteomes" id="UP001145050"/>
    </source>
</evidence>
<comment type="caution">
    <text evidence="1">The sequence shown here is derived from an EMBL/GenBank/DDBJ whole genome shotgun (WGS) entry which is preliminary data.</text>
</comment>
<dbReference type="Proteomes" id="UP001145050">
    <property type="component" value="Unassembled WGS sequence"/>
</dbReference>
<name>A0A9X3WRH8_9BACI</name>
<dbReference type="AlphaFoldDB" id="A0A9X3WRH8"/>
<dbReference type="EMBL" id="JAMQKB010000006">
    <property type="protein sequence ID" value="MDC3424430.1"/>
    <property type="molecule type" value="Genomic_DNA"/>
</dbReference>
<accession>A0A9X3WRH8</accession>
<sequence>MHRILVQLMKDLVNNQEEILENQHDEYIDLVEISNKLLGKSYSNSFSINTRKDIDSLVNNEKTIDKYIDFIREKWQERVFYHTYKFYKSPEYGQLKWTIDGRKIDFEYERTLNPLELEEKIHKSYEDYEGFSILFSNGMSSLKAVFSVITKLLGHKSDEIKGLSMFGYFESISLSLEYRKFLDMDYIINEDDYSKYDIEKYDFFIIEPVRTTFYLNITNIEKFLIDLSNFNDNSLKMVVFDSSLLGEYFNIFAILDKLKRKKNLIIINIRSGLKLDQQGMEFSNCGLANIYIEKSSSKIKDYIQKYMIKYRKITGTGLSFNEVCLLDNDVCFTDKSYAEKILNNNRDFCERLIKTKKGTVSEIIYPYNRQRNDIYKTPYLFLKLTKDNREEYEKLFSIIKSSLEHFNLNLISRNSFGFRNITLEYFMNLEDNSLVFKFAVGKLKGIKYYIILLLLNNILSTNQIEFDRLYTDLVSLEDKNEFEK</sequence>
<evidence type="ECO:0000313" key="1">
    <source>
        <dbReference type="EMBL" id="MDC3424430.1"/>
    </source>
</evidence>
<reference evidence="1" key="1">
    <citation type="submission" date="2022-06" db="EMBL/GenBank/DDBJ databases">
        <title>Aquibacillus sp. a new bacterium isolated from soil saline samples.</title>
        <authorList>
            <person name="Galisteo C."/>
            <person name="De La Haba R."/>
            <person name="Sanchez-Porro C."/>
            <person name="Ventosa A."/>
        </authorList>
    </citation>
    <scope>NUCLEOTIDE SEQUENCE</scope>
    <source>
        <strain evidence="1">3ASR75-11</strain>
    </source>
</reference>
<keyword evidence="2" id="KW-1185">Reference proteome</keyword>
<gene>
    <name evidence="1" type="ORF">NC797_07900</name>
</gene>